<dbReference type="GO" id="GO:0007165">
    <property type="term" value="P:signal transduction"/>
    <property type="evidence" value="ECO:0007669"/>
    <property type="project" value="TreeGrafter"/>
</dbReference>
<dbReference type="SMART" id="SM00228">
    <property type="entry name" value="PDZ"/>
    <property type="match status" value="1"/>
</dbReference>
<dbReference type="InterPro" id="IPR005151">
    <property type="entry name" value="Tail-specific_protease"/>
</dbReference>
<accession>A0A2H3L6R0</accession>
<evidence type="ECO:0000313" key="3">
    <source>
        <dbReference type="Proteomes" id="UP000220922"/>
    </source>
</evidence>
<dbReference type="GO" id="GO:0006508">
    <property type="term" value="P:proteolysis"/>
    <property type="evidence" value="ECO:0007669"/>
    <property type="project" value="InterPro"/>
</dbReference>
<dbReference type="PANTHER" id="PTHR32060:SF30">
    <property type="entry name" value="CARBOXY-TERMINAL PROCESSING PROTEASE CTPA"/>
    <property type="match status" value="1"/>
</dbReference>
<dbReference type="GO" id="GO:0004175">
    <property type="term" value="F:endopeptidase activity"/>
    <property type="evidence" value="ECO:0007669"/>
    <property type="project" value="TreeGrafter"/>
</dbReference>
<protein>
    <submittedName>
        <fullName evidence="2">Peptidase S41</fullName>
    </submittedName>
</protein>
<dbReference type="InterPro" id="IPR029045">
    <property type="entry name" value="ClpP/crotonase-like_dom_sf"/>
</dbReference>
<reference evidence="2 3" key="1">
    <citation type="submission" date="2016-05" db="EMBL/GenBank/DDBJ databases">
        <authorList>
            <person name="Lavstsen T."/>
            <person name="Jespersen J.S."/>
        </authorList>
    </citation>
    <scope>NUCLEOTIDE SEQUENCE [LARGE SCALE GENOMIC DNA]</scope>
    <source>
        <strain evidence="2 3">B7-9</strain>
    </source>
</reference>
<dbReference type="Proteomes" id="UP000220922">
    <property type="component" value="Unassembled WGS sequence"/>
</dbReference>
<dbReference type="AlphaFoldDB" id="A0A2H3L6R0"/>
<evidence type="ECO:0000313" key="2">
    <source>
        <dbReference type="EMBL" id="PDW00717.1"/>
    </source>
</evidence>
<comment type="caution">
    <text evidence="2">The sequence shown here is derived from an EMBL/GenBank/DDBJ whole genome shotgun (WGS) entry which is preliminary data.</text>
</comment>
<dbReference type="EMBL" id="LYXE01000031">
    <property type="protein sequence ID" value="PDW00717.1"/>
    <property type="molecule type" value="Genomic_DNA"/>
</dbReference>
<dbReference type="PANTHER" id="PTHR32060">
    <property type="entry name" value="TAIL-SPECIFIC PROTEASE"/>
    <property type="match status" value="1"/>
</dbReference>
<dbReference type="GO" id="GO:0008236">
    <property type="term" value="F:serine-type peptidase activity"/>
    <property type="evidence" value="ECO:0007669"/>
    <property type="project" value="InterPro"/>
</dbReference>
<dbReference type="Pfam" id="PF03572">
    <property type="entry name" value="Peptidase_S41"/>
    <property type="match status" value="1"/>
</dbReference>
<dbReference type="Gene3D" id="2.30.42.10">
    <property type="match status" value="1"/>
</dbReference>
<keyword evidence="3" id="KW-1185">Reference proteome</keyword>
<dbReference type="Gene3D" id="3.30.750.44">
    <property type="match status" value="1"/>
</dbReference>
<name>A0A2H3L6R0_9CHLR</name>
<gene>
    <name evidence="2" type="ORF">A9Q02_08860</name>
</gene>
<sequence>MKKGRLGGLLWLVLGLVIILSGCSGAVPPMAASRQGWAATATVITTREPAAPTIVLPTPTDVPVPSRPPEQSVAVVGTAVAELAPTALSQVTRLEIFTEVWRLIHEYYLYDDFGGVEWLMIRDEFEPVILAAPTDAAFYEAITRMVARLGDNHSRFVPPQAARREDAITSGREEQVGIGVIVLPLGDGLMIQHIFPDSPALQSGLRPRDRIVAIDGAFFSHGDLEGPDGSQVRLAVVRPGEESRDILITRRRVEGAITPTARLLPGGIAYVGITTLWVSNMDQQVTALLTEIVAAQELRGVILDLRSNPGGWRTVLAGILSHFVSGEVGYFTNRQGDVPLVIEPGSLDALRGMPLIVLVDRSTASYAELMAAILQSHAGAVIVGVPTSGNTETIYSYELSDGSRLWIAQEGFELLDGTDLEGVGVQPDVIVNEDWTRFREEDDPGILTALRLLNP</sequence>
<proteinExistence type="predicted"/>
<dbReference type="SUPFAM" id="SSF50156">
    <property type="entry name" value="PDZ domain-like"/>
    <property type="match status" value="1"/>
</dbReference>
<dbReference type="CDD" id="cd07562">
    <property type="entry name" value="Peptidase_S41_TRI"/>
    <property type="match status" value="1"/>
</dbReference>
<dbReference type="InterPro" id="IPR036034">
    <property type="entry name" value="PDZ_sf"/>
</dbReference>
<dbReference type="OrthoDB" id="140998at2"/>
<evidence type="ECO:0000259" key="1">
    <source>
        <dbReference type="PROSITE" id="PS50106"/>
    </source>
</evidence>
<dbReference type="InterPro" id="IPR028204">
    <property type="entry name" value="Tricorn_C1"/>
</dbReference>
<dbReference type="PROSITE" id="PS50106">
    <property type="entry name" value="PDZ"/>
    <property type="match status" value="1"/>
</dbReference>
<dbReference type="Pfam" id="PF14684">
    <property type="entry name" value="Tricorn_C1"/>
    <property type="match status" value="1"/>
</dbReference>
<dbReference type="Gene3D" id="3.90.226.10">
    <property type="entry name" value="2-enoyl-CoA Hydratase, Chain A, domain 1"/>
    <property type="match status" value="1"/>
</dbReference>
<dbReference type="SUPFAM" id="SSF52096">
    <property type="entry name" value="ClpP/crotonase"/>
    <property type="match status" value="1"/>
</dbReference>
<dbReference type="InterPro" id="IPR001478">
    <property type="entry name" value="PDZ"/>
</dbReference>
<dbReference type="RefSeq" id="WP_097650802.1">
    <property type="nucleotide sequence ID" value="NZ_LYXE01000031.1"/>
</dbReference>
<dbReference type="PROSITE" id="PS51257">
    <property type="entry name" value="PROKAR_LIPOPROTEIN"/>
    <property type="match status" value="1"/>
</dbReference>
<dbReference type="SMART" id="SM00245">
    <property type="entry name" value="TSPc"/>
    <property type="match status" value="1"/>
</dbReference>
<dbReference type="GO" id="GO:0030288">
    <property type="term" value="C:outer membrane-bounded periplasmic space"/>
    <property type="evidence" value="ECO:0007669"/>
    <property type="project" value="TreeGrafter"/>
</dbReference>
<organism evidence="2 3">
    <name type="scientific">Candidatus Chloroploca asiatica</name>
    <dbReference type="NCBI Taxonomy" id="1506545"/>
    <lineage>
        <taxon>Bacteria</taxon>
        <taxon>Bacillati</taxon>
        <taxon>Chloroflexota</taxon>
        <taxon>Chloroflexia</taxon>
        <taxon>Chloroflexales</taxon>
        <taxon>Chloroflexineae</taxon>
        <taxon>Oscillochloridaceae</taxon>
        <taxon>Candidatus Chloroploca</taxon>
    </lineage>
</organism>
<feature type="domain" description="PDZ" evidence="1">
    <location>
        <begin position="167"/>
        <end position="216"/>
    </location>
</feature>